<protein>
    <recommendedName>
        <fullName evidence="4">DNRLRE domain-containing protein</fullName>
    </recommendedName>
</protein>
<evidence type="ECO:0000313" key="2">
    <source>
        <dbReference type="EMBL" id="TVY07454.1"/>
    </source>
</evidence>
<sequence>MFNKPMYRFKKTIHSTLAALLIGVGIFPVVNAAEAANAVNLTQTQGVNPLPGSIWLSPSDDVIVDSATTTTQPNTTPTNTSNFDVATLNASSPGTYNIKRAGLGAGNQTRIAFYRFNVDDAANASQVYFKISGKASAATGTFNLSVYGTTINGTWTEADLTWVNASGTGTGKYPYLYSSSTSPFPSTGNGVQNVASDFASLVDNNPDNTSANGPTAWYFGDIPISTVTTTTDFYVDVTNFVKKFGTNSGKVTFIVQEKAGECQASSGCGGSNVSSSTFYSKETSTSAVGFTLAPQLIVQRSNFSAV</sequence>
<name>A0A559K5Q3_9BACL</name>
<comment type="caution">
    <text evidence="2">The sequence shown here is derived from an EMBL/GenBank/DDBJ whole genome shotgun (WGS) entry which is preliminary data.</text>
</comment>
<evidence type="ECO:0000256" key="1">
    <source>
        <dbReference type="SAM" id="SignalP"/>
    </source>
</evidence>
<accession>A0A559K5Q3</accession>
<reference evidence="2 3" key="1">
    <citation type="submission" date="2019-07" db="EMBL/GenBank/DDBJ databases">
        <authorList>
            <person name="Kim J."/>
        </authorList>
    </citation>
    <scope>NUCLEOTIDE SEQUENCE [LARGE SCALE GENOMIC DNA]</scope>
    <source>
        <strain evidence="2 3">JC52</strain>
    </source>
</reference>
<dbReference type="RefSeq" id="WP_144851845.1">
    <property type="nucleotide sequence ID" value="NZ_VNJI01000037.1"/>
</dbReference>
<keyword evidence="3" id="KW-1185">Reference proteome</keyword>
<dbReference type="EMBL" id="VNJI01000037">
    <property type="protein sequence ID" value="TVY07454.1"/>
    <property type="molecule type" value="Genomic_DNA"/>
</dbReference>
<feature type="chain" id="PRO_5038436301" description="DNRLRE domain-containing protein" evidence="1">
    <location>
        <begin position="33"/>
        <end position="306"/>
    </location>
</feature>
<gene>
    <name evidence="2" type="ORF">FPZ49_24140</name>
</gene>
<feature type="signal peptide" evidence="1">
    <location>
        <begin position="1"/>
        <end position="32"/>
    </location>
</feature>
<dbReference type="AlphaFoldDB" id="A0A559K5Q3"/>
<dbReference type="Proteomes" id="UP000317036">
    <property type="component" value="Unassembled WGS sequence"/>
</dbReference>
<proteinExistence type="predicted"/>
<evidence type="ECO:0008006" key="4">
    <source>
        <dbReference type="Google" id="ProtNLM"/>
    </source>
</evidence>
<organism evidence="2 3">
    <name type="scientific">Paenibacillus cremeus</name>
    <dbReference type="NCBI Taxonomy" id="2163881"/>
    <lineage>
        <taxon>Bacteria</taxon>
        <taxon>Bacillati</taxon>
        <taxon>Bacillota</taxon>
        <taxon>Bacilli</taxon>
        <taxon>Bacillales</taxon>
        <taxon>Paenibacillaceae</taxon>
        <taxon>Paenibacillus</taxon>
    </lineage>
</organism>
<keyword evidence="1" id="KW-0732">Signal</keyword>
<evidence type="ECO:0000313" key="3">
    <source>
        <dbReference type="Proteomes" id="UP000317036"/>
    </source>
</evidence>